<dbReference type="AlphaFoldDB" id="A7ST09"/>
<proteinExistence type="inferred from homology"/>
<dbReference type="HOGENOM" id="CLU_013207_0_0_1"/>
<evidence type="ECO:0000256" key="5">
    <source>
        <dbReference type="ARBA" id="ARBA00023042"/>
    </source>
</evidence>
<dbReference type="PhylomeDB" id="A7ST09"/>
<dbReference type="GO" id="GO:0000339">
    <property type="term" value="F:RNA cap binding"/>
    <property type="evidence" value="ECO:0000318"/>
    <property type="project" value="GO_Central"/>
</dbReference>
<evidence type="ECO:0000256" key="7">
    <source>
        <dbReference type="ARBA" id="ARBA00023187"/>
    </source>
</evidence>
<dbReference type="GO" id="GO:0005846">
    <property type="term" value="C:nuclear cap binding complex"/>
    <property type="evidence" value="ECO:0000318"/>
    <property type="project" value="GO_Central"/>
</dbReference>
<dbReference type="STRING" id="45351.A7ST09"/>
<dbReference type="InterPro" id="IPR027159">
    <property type="entry name" value="CBP80"/>
</dbReference>
<dbReference type="InterPro" id="IPR015174">
    <property type="entry name" value="MIF4G-like_typ-2"/>
</dbReference>
<organism evidence="12 13">
    <name type="scientific">Nematostella vectensis</name>
    <name type="common">Starlet sea anemone</name>
    <dbReference type="NCBI Taxonomy" id="45351"/>
    <lineage>
        <taxon>Eukaryota</taxon>
        <taxon>Metazoa</taxon>
        <taxon>Cnidaria</taxon>
        <taxon>Anthozoa</taxon>
        <taxon>Hexacorallia</taxon>
        <taxon>Actiniaria</taxon>
        <taxon>Edwardsiidae</taxon>
        <taxon>Nematostella</taxon>
    </lineage>
</organism>
<reference evidence="12 13" key="1">
    <citation type="journal article" date="2007" name="Science">
        <title>Sea anemone genome reveals ancestral eumetazoan gene repertoire and genomic organization.</title>
        <authorList>
            <person name="Putnam N.H."/>
            <person name="Srivastava M."/>
            <person name="Hellsten U."/>
            <person name="Dirks B."/>
            <person name="Chapman J."/>
            <person name="Salamov A."/>
            <person name="Terry A."/>
            <person name="Shapiro H."/>
            <person name="Lindquist E."/>
            <person name="Kapitonov V.V."/>
            <person name="Jurka J."/>
            <person name="Genikhovich G."/>
            <person name="Grigoriev I.V."/>
            <person name="Lucas S.M."/>
            <person name="Steele R.E."/>
            <person name="Finnerty J.R."/>
            <person name="Technau U."/>
            <person name="Martindale M.Q."/>
            <person name="Rokhsar D.S."/>
        </authorList>
    </citation>
    <scope>NUCLEOTIDE SEQUENCE [LARGE SCALE GENOMIC DNA]</scope>
    <source>
        <strain evidence="13">CH2 X CH6</strain>
    </source>
</reference>
<dbReference type="Pfam" id="PF09090">
    <property type="entry name" value="MIF4G_like_2"/>
    <property type="match status" value="1"/>
</dbReference>
<evidence type="ECO:0000313" key="13">
    <source>
        <dbReference type="Proteomes" id="UP000001593"/>
    </source>
</evidence>
<dbReference type="GO" id="GO:0031053">
    <property type="term" value="P:primary miRNA processing"/>
    <property type="evidence" value="ECO:0007669"/>
    <property type="project" value="UniProtKB-ARBA"/>
</dbReference>
<evidence type="ECO:0000313" key="12">
    <source>
        <dbReference type="EMBL" id="EDO33158.1"/>
    </source>
</evidence>
<name>A7ST09_NEMVE</name>
<evidence type="ECO:0000256" key="9">
    <source>
        <dbReference type="ARBA" id="ARBA00030965"/>
    </source>
</evidence>
<dbReference type="PANTHER" id="PTHR12412">
    <property type="entry name" value="CAP BINDING PROTEIN"/>
    <property type="match status" value="1"/>
</dbReference>
<dbReference type="InParanoid" id="A7ST09"/>
<evidence type="ECO:0000256" key="10">
    <source>
        <dbReference type="SAM" id="Coils"/>
    </source>
</evidence>
<dbReference type="Pfam" id="PF02854">
    <property type="entry name" value="MIF4G"/>
    <property type="match status" value="1"/>
</dbReference>
<evidence type="ECO:0000256" key="1">
    <source>
        <dbReference type="ARBA" id="ARBA00004123"/>
    </source>
</evidence>
<dbReference type="InterPro" id="IPR015172">
    <property type="entry name" value="MIF4G-like_typ-1"/>
</dbReference>
<keyword evidence="7" id="KW-0508">mRNA splicing</keyword>
<evidence type="ECO:0000256" key="2">
    <source>
        <dbReference type="ARBA" id="ARBA00007413"/>
    </source>
</evidence>
<keyword evidence="13" id="KW-1185">Reference proteome</keyword>
<dbReference type="Proteomes" id="UP000001593">
    <property type="component" value="Unassembled WGS sequence"/>
</dbReference>
<dbReference type="eggNOG" id="KOG1104">
    <property type="taxonomic scope" value="Eukaryota"/>
</dbReference>
<dbReference type="GO" id="GO:0006406">
    <property type="term" value="P:mRNA export from nucleus"/>
    <property type="evidence" value="ECO:0007669"/>
    <property type="project" value="InterPro"/>
</dbReference>
<comment type="similarity">
    <text evidence="2">Belongs to the NCBP1 family.</text>
</comment>
<dbReference type="OMA" id="CAAEGLM"/>
<dbReference type="InterPro" id="IPR003890">
    <property type="entry name" value="MIF4G-like_typ-3"/>
</dbReference>
<feature type="domain" description="MIF4G" evidence="11">
    <location>
        <begin position="29"/>
        <end position="241"/>
    </location>
</feature>
<dbReference type="PANTHER" id="PTHR12412:SF2">
    <property type="entry name" value="NUCLEAR CAP-BINDING PROTEIN SUBUNIT 1"/>
    <property type="match status" value="1"/>
</dbReference>
<keyword evidence="4" id="KW-0507">mRNA processing</keyword>
<dbReference type="SMART" id="SM00543">
    <property type="entry name" value="MIF4G"/>
    <property type="match status" value="1"/>
</dbReference>
<dbReference type="GO" id="GO:0008380">
    <property type="term" value="P:RNA splicing"/>
    <property type="evidence" value="ECO:0007669"/>
    <property type="project" value="UniProtKB-KW"/>
</dbReference>
<evidence type="ECO:0000256" key="4">
    <source>
        <dbReference type="ARBA" id="ARBA00022664"/>
    </source>
</evidence>
<dbReference type="EMBL" id="DS469787">
    <property type="protein sequence ID" value="EDO33158.1"/>
    <property type="molecule type" value="Genomic_DNA"/>
</dbReference>
<dbReference type="FunFam" id="1.25.40.180:FF:000010">
    <property type="entry name" value="Nuclear cap-binding protein subunit 1"/>
    <property type="match status" value="1"/>
</dbReference>
<evidence type="ECO:0000256" key="3">
    <source>
        <dbReference type="ARBA" id="ARBA00019879"/>
    </source>
</evidence>
<sequence length="804" mass="93450">MSRDRKRYYDDDGGRARKRRRTTEIVDIEDRLESLITRVGEKSTSSLESNLEGLANVLEADLPNYKERILSIICTCAANLPEKISIYSTLVGLLNVKTYKCGEEFLDMMINNIKDVMANHQFERARLMIRFMSDLVNCRVILPISLIELFEKFMAASMESDVPQVRTDWFVYCILSALPWTGKELSDKKGSDLERLLTTVDSYISQRKKTHIPALRVWSTDDVHPQEEYLDCLWAQIKKLKADGWQEKHIRRPYLSFDSVLGDALQHTIPPLTIPPHTDDTVYPLPTIVYRMFDYTDVPEGPAMPGAHSIERFLVEEGIRRVINAHYKDRKECANQLMNMPGKSKVPFNYCIIEVIFSELFRLPSPPHIEVFYASLFIELCKLQPESIPGILAQATYLLFDRLDTMNTSCVDRLKDWLSHHLSNFNYKWSWDEWIQYANSPGTPKFMFLCELFEKLHRFSYHDYLLEILPDDFLNIIPPKPLPSYRFSKDGLPGGDIAKQLTEAIRAKKDPEELQALLNEISTSSGGATGDDDDNDDVPKAEAAFSSLRIDVFLQTILYLGSKSISHSYSALTKFHKILKSLIPTEEAQIHALKTLKEFWCNSPQMTIILVDKLIRMQVVECTAVINWLLCKDMSQDFTKSYTWELMTTTIRRMNMQVNKVREESREAKDQLTKLEERSKKLALNESEMPKGPALADDIEKKQQHLEEVNERLENAQREQKQFYLILFQRFILMLTEHMVRCEQQQIEFNTLWFRYSIERFREVLLGNNTAVFQYLSTFEGLLFTTDLDPHILEVYKQFKALRA</sequence>
<evidence type="ECO:0000259" key="11">
    <source>
        <dbReference type="SMART" id="SM00543"/>
    </source>
</evidence>
<keyword evidence="6" id="KW-0943">RNA-mediated gene silencing</keyword>
<dbReference type="FunCoup" id="A7ST09">
    <property type="interactions" value="865"/>
</dbReference>
<dbReference type="SUPFAM" id="SSF48371">
    <property type="entry name" value="ARM repeat"/>
    <property type="match status" value="3"/>
</dbReference>
<feature type="coiled-coil region" evidence="10">
    <location>
        <begin position="651"/>
        <end position="726"/>
    </location>
</feature>
<keyword evidence="5" id="KW-0506">mRNA capping</keyword>
<evidence type="ECO:0000256" key="8">
    <source>
        <dbReference type="ARBA" id="ARBA00023242"/>
    </source>
</evidence>
<dbReference type="KEGG" id="nve:5504343"/>
<dbReference type="FunFam" id="1.25.40.180:FF:000041">
    <property type="entry name" value="Nuclear cap-binding protein subunit 1"/>
    <property type="match status" value="1"/>
</dbReference>
<protein>
    <recommendedName>
        <fullName evidence="3">Nuclear cap-binding protein subunit 1</fullName>
    </recommendedName>
    <alternativeName>
        <fullName evidence="9">80 kDa nuclear cap-binding protein</fullName>
    </alternativeName>
</protein>
<comment type="subcellular location">
    <subcellularLocation>
        <location evidence="1">Nucleus</location>
    </subcellularLocation>
</comment>
<dbReference type="GO" id="GO:0003729">
    <property type="term" value="F:mRNA binding"/>
    <property type="evidence" value="ECO:0000318"/>
    <property type="project" value="GO_Central"/>
</dbReference>
<dbReference type="GO" id="GO:0000184">
    <property type="term" value="P:nuclear-transcribed mRNA catabolic process, nonsense-mediated decay"/>
    <property type="evidence" value="ECO:0000318"/>
    <property type="project" value="GO_Central"/>
</dbReference>
<dbReference type="Pfam" id="PF09088">
    <property type="entry name" value="MIF4G_like"/>
    <property type="match status" value="1"/>
</dbReference>
<keyword evidence="10" id="KW-0175">Coiled coil</keyword>
<evidence type="ECO:0000256" key="6">
    <source>
        <dbReference type="ARBA" id="ARBA00023158"/>
    </source>
</evidence>
<keyword evidence="8" id="KW-0539">Nucleus</keyword>
<accession>A7ST09</accession>
<dbReference type="Gene3D" id="1.25.40.180">
    <property type="match status" value="3"/>
</dbReference>
<dbReference type="InterPro" id="IPR016024">
    <property type="entry name" value="ARM-type_fold"/>
</dbReference>
<dbReference type="GO" id="GO:0006370">
    <property type="term" value="P:7-methylguanosine mRNA capping"/>
    <property type="evidence" value="ECO:0007669"/>
    <property type="project" value="UniProtKB-KW"/>
</dbReference>
<dbReference type="GO" id="GO:0005634">
    <property type="term" value="C:nucleus"/>
    <property type="evidence" value="ECO:0000318"/>
    <property type="project" value="GO_Central"/>
</dbReference>
<gene>
    <name evidence="12" type="ORF">NEMVEDRAFT_v1g193215</name>
</gene>